<dbReference type="OrthoDB" id="10640274at2759"/>
<evidence type="ECO:0000313" key="2">
    <source>
        <dbReference type="EMBL" id="ABP00951.1"/>
    </source>
</evidence>
<gene>
    <name evidence="2" type="ORF">OSTLU_29308</name>
</gene>
<dbReference type="AlphaFoldDB" id="A4SAM1"/>
<feature type="compositionally biased region" description="Low complexity" evidence="1">
    <location>
        <begin position="59"/>
        <end position="70"/>
    </location>
</feature>
<keyword evidence="3" id="KW-1185">Reference proteome</keyword>
<reference evidence="2 3" key="1">
    <citation type="journal article" date="2007" name="Proc. Natl. Acad. Sci. U.S.A.">
        <title>The tiny eukaryote Ostreococcus provides genomic insights into the paradox of plankton speciation.</title>
        <authorList>
            <person name="Palenik B."/>
            <person name="Grimwood J."/>
            <person name="Aerts A."/>
            <person name="Rouze P."/>
            <person name="Salamov A."/>
            <person name="Putnam N."/>
            <person name="Dupont C."/>
            <person name="Jorgensen R."/>
            <person name="Derelle E."/>
            <person name="Rombauts S."/>
            <person name="Zhou K."/>
            <person name="Otillar R."/>
            <person name="Merchant S.S."/>
            <person name="Podell S."/>
            <person name="Gaasterland T."/>
            <person name="Napoli C."/>
            <person name="Gendler K."/>
            <person name="Manuell A."/>
            <person name="Tai V."/>
            <person name="Vallon O."/>
            <person name="Piganeau G."/>
            <person name="Jancek S."/>
            <person name="Heijde M."/>
            <person name="Jabbari K."/>
            <person name="Bowler C."/>
            <person name="Lohr M."/>
            <person name="Robbens S."/>
            <person name="Werner G."/>
            <person name="Dubchak I."/>
            <person name="Pazour G.J."/>
            <person name="Ren Q."/>
            <person name="Paulsen I."/>
            <person name="Delwiche C."/>
            <person name="Schmutz J."/>
            <person name="Rokhsar D."/>
            <person name="Van de Peer Y."/>
            <person name="Moreau H."/>
            <person name="Grigoriev I.V."/>
        </authorList>
    </citation>
    <scope>NUCLEOTIDE SEQUENCE [LARGE SCALE GENOMIC DNA]</scope>
    <source>
        <strain evidence="2 3">CCE9901</strain>
    </source>
</reference>
<protein>
    <submittedName>
        <fullName evidence="2">Uncharacterized protein</fullName>
    </submittedName>
</protein>
<proteinExistence type="predicted"/>
<dbReference type="RefSeq" id="XP_001422634.1">
    <property type="nucleotide sequence ID" value="XM_001422597.1"/>
</dbReference>
<name>A4SAM1_OSTLU</name>
<sequence>MTSPKKEASFGKSSGTALNAYASASHVRAVDDGVVGELADRRFSHGASKEKRAGGDGGLPPTSLSTRTTPIKGRGMSVDMDVVTQRASFQKYRGDEVGAASKDVIKGPSWVQPTKSTSIVAQARKRAMHKRTMSEEPGAFAVAFGGSTPARTLSGRFEDDIQENGNVDDSLSAEQFLQKIASVVESMRERHDFVRALTIETIELCKNLVELEAPVSAMLRLEEIDETSETGTFDGCATDFVAANEGSDCSFAGAAISSSAARNLAEEGFGEMMSAPSPTPTTSGDFSLEAVEAELRSVRRLIEE</sequence>
<feature type="region of interest" description="Disordered" evidence="1">
    <location>
        <begin position="41"/>
        <end position="73"/>
    </location>
</feature>
<organism evidence="2 3">
    <name type="scientific">Ostreococcus lucimarinus (strain CCE9901)</name>
    <dbReference type="NCBI Taxonomy" id="436017"/>
    <lineage>
        <taxon>Eukaryota</taxon>
        <taxon>Viridiplantae</taxon>
        <taxon>Chlorophyta</taxon>
        <taxon>Mamiellophyceae</taxon>
        <taxon>Mamiellales</taxon>
        <taxon>Bathycoccaceae</taxon>
        <taxon>Ostreococcus</taxon>
    </lineage>
</organism>
<accession>A4SAM1</accession>
<dbReference type="KEGG" id="olu:OSTLU_29308"/>
<evidence type="ECO:0000256" key="1">
    <source>
        <dbReference type="SAM" id="MobiDB-lite"/>
    </source>
</evidence>
<dbReference type="HOGENOM" id="CLU_916421_0_0_1"/>
<feature type="compositionally biased region" description="Basic and acidic residues" evidence="1">
    <location>
        <begin position="41"/>
        <end position="54"/>
    </location>
</feature>
<dbReference type="GeneID" id="5006515"/>
<evidence type="ECO:0000313" key="3">
    <source>
        <dbReference type="Proteomes" id="UP000001568"/>
    </source>
</evidence>
<dbReference type="Proteomes" id="UP000001568">
    <property type="component" value="Chromosome 20"/>
</dbReference>
<dbReference type="Gramene" id="ABP00951">
    <property type="protein sequence ID" value="ABP00951"/>
    <property type="gene ID" value="OSTLU_29308"/>
</dbReference>
<dbReference type="EMBL" id="CP000600">
    <property type="protein sequence ID" value="ABP00951.1"/>
    <property type="molecule type" value="Genomic_DNA"/>
</dbReference>